<protein>
    <recommendedName>
        <fullName evidence="3">DUF4926 domain-containing protein</fullName>
    </recommendedName>
</protein>
<keyword evidence="2" id="KW-1185">Reference proteome</keyword>
<accession>A0ABY9WNR9</accession>
<proteinExistence type="predicted"/>
<name>A0ABY9WNR9_9BACT</name>
<dbReference type="Proteomes" id="UP001611383">
    <property type="component" value="Chromosome"/>
</dbReference>
<evidence type="ECO:0008006" key="3">
    <source>
        <dbReference type="Google" id="ProtNLM"/>
    </source>
</evidence>
<organism evidence="1 2">
    <name type="scientific">Archangium minus</name>
    <dbReference type="NCBI Taxonomy" id="83450"/>
    <lineage>
        <taxon>Bacteria</taxon>
        <taxon>Pseudomonadati</taxon>
        <taxon>Myxococcota</taxon>
        <taxon>Myxococcia</taxon>
        <taxon>Myxococcales</taxon>
        <taxon>Cystobacterineae</taxon>
        <taxon>Archangiaceae</taxon>
        <taxon>Archangium</taxon>
    </lineage>
</organism>
<sequence>MTTYLSSVRATEQIIDEDRVFAEPGEVGTVLDRQRYADGSWALTVVFPDAPCATTCFLWEDVEFVPTAKA</sequence>
<evidence type="ECO:0000313" key="2">
    <source>
        <dbReference type="Proteomes" id="UP001611383"/>
    </source>
</evidence>
<dbReference type="RefSeq" id="WP_395819716.1">
    <property type="nucleotide sequence ID" value="NZ_CP043494.1"/>
</dbReference>
<reference evidence="1 2" key="1">
    <citation type="submission" date="2019-08" db="EMBL/GenBank/DDBJ databases">
        <title>Archangium and Cystobacter genomes.</title>
        <authorList>
            <person name="Chen I.-C.K."/>
            <person name="Wielgoss S."/>
        </authorList>
    </citation>
    <scope>NUCLEOTIDE SEQUENCE [LARGE SCALE GENOMIC DNA]</scope>
    <source>
        <strain evidence="1 2">Cbm 6</strain>
    </source>
</reference>
<evidence type="ECO:0000313" key="1">
    <source>
        <dbReference type="EMBL" id="WNG45275.1"/>
    </source>
</evidence>
<gene>
    <name evidence="1" type="ORF">F0U60_15025</name>
</gene>
<dbReference type="EMBL" id="CP043494">
    <property type="protein sequence ID" value="WNG45275.1"/>
    <property type="molecule type" value="Genomic_DNA"/>
</dbReference>